<protein>
    <submittedName>
        <fullName evidence="1">Uncharacterized protein</fullName>
    </submittedName>
</protein>
<dbReference type="Proteomes" id="UP000044071">
    <property type="component" value="Unassembled WGS sequence"/>
</dbReference>
<sequence length="127" mass="14278">MWNKGTPNHEIAMFNKQFEKKISDAKGSITRAISCCKEENTDLDDMHALITKAKSLEQKLAPFQQLKDAWLDKLSNSTLLSPDERMQLASLAFETKTAHEDIARQMIELDGLIVTIVEKNATNTATI</sequence>
<name>A0A078KXX1_9GAMM</name>
<reference evidence="1 2" key="1">
    <citation type="submission" date="2014-06" db="EMBL/GenBank/DDBJ databases">
        <authorList>
            <person name="Urmite Genomes Urmite Genomes"/>
        </authorList>
    </citation>
    <scope>NUCLEOTIDE SEQUENCE [LARGE SCALE GENOMIC DNA]</scope>
</reference>
<keyword evidence="2" id="KW-1185">Reference proteome</keyword>
<proteinExistence type="predicted"/>
<evidence type="ECO:0000313" key="1">
    <source>
        <dbReference type="EMBL" id="CDZ76594.1"/>
    </source>
</evidence>
<gene>
    <name evidence="1" type="ORF">BN59_00868</name>
</gene>
<evidence type="ECO:0000313" key="2">
    <source>
        <dbReference type="Proteomes" id="UP000044071"/>
    </source>
</evidence>
<dbReference type="AlphaFoldDB" id="A0A078KXX1"/>
<dbReference type="RefSeq" id="WP_043873098.1">
    <property type="nucleotide sequence ID" value="NZ_CCVW01000001.1"/>
</dbReference>
<dbReference type="EMBL" id="CCSB01000001">
    <property type="protein sequence ID" value="CDZ76594.1"/>
    <property type="molecule type" value="Genomic_DNA"/>
</dbReference>
<organism evidence="1 2">
    <name type="scientific">Legionella massiliensis</name>
    <dbReference type="NCBI Taxonomy" id="1034943"/>
    <lineage>
        <taxon>Bacteria</taxon>
        <taxon>Pseudomonadati</taxon>
        <taxon>Pseudomonadota</taxon>
        <taxon>Gammaproteobacteria</taxon>
        <taxon>Legionellales</taxon>
        <taxon>Legionellaceae</taxon>
        <taxon>Legionella</taxon>
    </lineage>
</organism>
<accession>A0A078KXX1</accession>